<reference evidence="1 2" key="1">
    <citation type="submission" date="2020-02" db="EMBL/GenBank/DDBJ databases">
        <authorList>
            <person name="Hogendoorn C."/>
        </authorList>
    </citation>
    <scope>NUCLEOTIDE SEQUENCE [LARGE SCALE GENOMIC DNA]</scope>
    <source>
        <strain evidence="1">METHB21</strain>
    </source>
</reference>
<sequence length="26" mass="2911">MGDMEICQKIDNMLKQAEMIANELAA</sequence>
<evidence type="ECO:0000313" key="1">
    <source>
        <dbReference type="EMBL" id="CAA9889591.1"/>
    </source>
</evidence>
<name>A0A8S0XHD3_9GAMM</name>
<accession>A0A8S0XHD3</accession>
<organism evidence="1 2">
    <name type="scientific">Candidatus Methylobacter favarea</name>
    <dbReference type="NCBI Taxonomy" id="2707345"/>
    <lineage>
        <taxon>Bacteria</taxon>
        <taxon>Pseudomonadati</taxon>
        <taxon>Pseudomonadota</taxon>
        <taxon>Gammaproteobacteria</taxon>
        <taxon>Methylococcales</taxon>
        <taxon>Methylococcaceae</taxon>
        <taxon>Methylobacter</taxon>
    </lineage>
</organism>
<comment type="caution">
    <text evidence="1">The sequence shown here is derived from an EMBL/GenBank/DDBJ whole genome shotgun (WGS) entry which is preliminary data.</text>
</comment>
<gene>
    <name evidence="1" type="ORF">METHB2_1100003</name>
</gene>
<evidence type="ECO:0000313" key="2">
    <source>
        <dbReference type="Proteomes" id="UP000494216"/>
    </source>
</evidence>
<protein>
    <submittedName>
        <fullName evidence="1">Uncharacterized protein</fullName>
    </submittedName>
</protein>
<proteinExistence type="predicted"/>
<dbReference type="EMBL" id="CADCXN010000014">
    <property type="protein sequence ID" value="CAA9889591.1"/>
    <property type="molecule type" value="Genomic_DNA"/>
</dbReference>
<keyword evidence="2" id="KW-1185">Reference proteome</keyword>
<dbReference type="AlphaFoldDB" id="A0A8S0XHD3"/>
<dbReference type="Proteomes" id="UP000494216">
    <property type="component" value="Unassembled WGS sequence"/>
</dbReference>